<dbReference type="AlphaFoldDB" id="R7VL91"/>
<evidence type="ECO:0000256" key="1">
    <source>
        <dbReference type="SAM" id="MobiDB-lite"/>
    </source>
</evidence>
<reference evidence="2 4" key="2">
    <citation type="journal article" date="2013" name="Nature">
        <title>Insights into bilaterian evolution from three spiralian genomes.</title>
        <authorList>
            <person name="Simakov O."/>
            <person name="Marletaz F."/>
            <person name="Cho S.J."/>
            <person name="Edsinger-Gonzales E."/>
            <person name="Havlak P."/>
            <person name="Hellsten U."/>
            <person name="Kuo D.H."/>
            <person name="Larsson T."/>
            <person name="Lv J."/>
            <person name="Arendt D."/>
            <person name="Savage R."/>
            <person name="Osoegawa K."/>
            <person name="de Jong P."/>
            <person name="Grimwood J."/>
            <person name="Chapman J.A."/>
            <person name="Shapiro H."/>
            <person name="Aerts A."/>
            <person name="Otillar R.P."/>
            <person name="Terry A.Y."/>
            <person name="Boore J.L."/>
            <person name="Grigoriev I.V."/>
            <person name="Lindberg D.R."/>
            <person name="Seaver E.C."/>
            <person name="Weisblat D.A."/>
            <person name="Putnam N.H."/>
            <person name="Rokhsar D.S."/>
        </authorList>
    </citation>
    <scope>NUCLEOTIDE SEQUENCE</scope>
    <source>
        <strain evidence="2 4">I ESC-2004</strain>
    </source>
</reference>
<sequence>MEAYMDDLLWSKVYGSFLPRLIRRHSIISKKGTELTISDIIAAISMLDKDKRIPKFVVDFDLIGRLPLSKQAETSFISICERLAQLEDRNTKAELPAAARREPPDCKSMHRLQHGCLLCPLKTSPRRGEKKLSPRTLNTMMDSYTSKRSQENPQKMIRGRKSESCGGLVTAPGPCRDIFVHGLRKDTEESDIRKYMTDNNMESQIISEISHKKARFANFHVQISKMAGDFKNQQAFREYPLDY</sequence>
<accession>R7VL91</accession>
<name>R7VL91_CAPTE</name>
<dbReference type="EMBL" id="AMQN01003893">
    <property type="status" value="NOT_ANNOTATED_CDS"/>
    <property type="molecule type" value="Genomic_DNA"/>
</dbReference>
<dbReference type="HOGENOM" id="CLU_1143478_0_0_1"/>
<reference evidence="3" key="3">
    <citation type="submission" date="2015-06" db="UniProtKB">
        <authorList>
            <consortium name="EnsemblMetazoa"/>
        </authorList>
    </citation>
    <scope>IDENTIFICATION</scope>
</reference>
<reference evidence="4" key="1">
    <citation type="submission" date="2012-12" db="EMBL/GenBank/DDBJ databases">
        <authorList>
            <person name="Hellsten U."/>
            <person name="Grimwood J."/>
            <person name="Chapman J.A."/>
            <person name="Shapiro H."/>
            <person name="Aerts A."/>
            <person name="Otillar R.P."/>
            <person name="Terry A.Y."/>
            <person name="Boore J.L."/>
            <person name="Simakov O."/>
            <person name="Marletaz F."/>
            <person name="Cho S.-J."/>
            <person name="Edsinger-Gonzales E."/>
            <person name="Havlak P."/>
            <person name="Kuo D.-H."/>
            <person name="Larsson T."/>
            <person name="Lv J."/>
            <person name="Arendt D."/>
            <person name="Savage R."/>
            <person name="Osoegawa K."/>
            <person name="de Jong P."/>
            <person name="Lindberg D.R."/>
            <person name="Seaver E.C."/>
            <person name="Weisblat D.A."/>
            <person name="Putnam N.H."/>
            <person name="Grigoriev I.V."/>
            <person name="Rokhsar D.S."/>
        </authorList>
    </citation>
    <scope>NUCLEOTIDE SEQUENCE</scope>
    <source>
        <strain evidence="4">I ESC-2004</strain>
    </source>
</reference>
<protein>
    <submittedName>
        <fullName evidence="2 3">Uncharacterized protein</fullName>
    </submittedName>
</protein>
<evidence type="ECO:0000313" key="2">
    <source>
        <dbReference type="EMBL" id="ELU18056.1"/>
    </source>
</evidence>
<evidence type="ECO:0000313" key="3">
    <source>
        <dbReference type="EnsemblMetazoa" id="CapteP197698"/>
    </source>
</evidence>
<feature type="compositionally biased region" description="Polar residues" evidence="1">
    <location>
        <begin position="144"/>
        <end position="153"/>
    </location>
</feature>
<feature type="region of interest" description="Disordered" evidence="1">
    <location>
        <begin position="144"/>
        <end position="164"/>
    </location>
</feature>
<keyword evidence="4" id="KW-1185">Reference proteome</keyword>
<evidence type="ECO:0000313" key="4">
    <source>
        <dbReference type="Proteomes" id="UP000014760"/>
    </source>
</evidence>
<dbReference type="EnsemblMetazoa" id="CapteT197698">
    <property type="protein sequence ID" value="CapteP197698"/>
    <property type="gene ID" value="CapteG197698"/>
</dbReference>
<organism evidence="2">
    <name type="scientific">Capitella teleta</name>
    <name type="common">Polychaete worm</name>
    <dbReference type="NCBI Taxonomy" id="283909"/>
    <lineage>
        <taxon>Eukaryota</taxon>
        <taxon>Metazoa</taxon>
        <taxon>Spiralia</taxon>
        <taxon>Lophotrochozoa</taxon>
        <taxon>Annelida</taxon>
        <taxon>Polychaeta</taxon>
        <taxon>Sedentaria</taxon>
        <taxon>Scolecida</taxon>
        <taxon>Capitellidae</taxon>
        <taxon>Capitella</taxon>
    </lineage>
</organism>
<dbReference type="Proteomes" id="UP000014760">
    <property type="component" value="Unassembled WGS sequence"/>
</dbReference>
<proteinExistence type="predicted"/>
<gene>
    <name evidence="2" type="ORF">CAPTEDRAFT_197698</name>
</gene>
<dbReference type="EMBL" id="KB292163">
    <property type="protein sequence ID" value="ELU18056.1"/>
    <property type="molecule type" value="Genomic_DNA"/>
</dbReference>